<organism evidence="1 2">
    <name type="scientific">Purpureocillium lilacinum</name>
    <name type="common">Paecilomyces lilacinus</name>
    <dbReference type="NCBI Taxonomy" id="33203"/>
    <lineage>
        <taxon>Eukaryota</taxon>
        <taxon>Fungi</taxon>
        <taxon>Dikarya</taxon>
        <taxon>Ascomycota</taxon>
        <taxon>Pezizomycotina</taxon>
        <taxon>Sordariomycetes</taxon>
        <taxon>Hypocreomycetidae</taxon>
        <taxon>Hypocreales</taxon>
        <taxon>Ophiocordycipitaceae</taxon>
        <taxon>Purpureocillium</taxon>
    </lineage>
</organism>
<accession>A0ABR0BGW6</accession>
<dbReference type="SUPFAM" id="SSF52540">
    <property type="entry name" value="P-loop containing nucleoside triphosphate hydrolases"/>
    <property type="match status" value="1"/>
</dbReference>
<sequence length="208" mass="22541">MATKSLSILGDAGAGKKTLVGNLIYKCGLELPQVEELEREGIRQYAEIVLFYQRKGYNQFFHAPSGSFVVQSTWAHASKFYGLTEAAASAVPDVVLWVVDATDAGNYSTSARKLATLLSNGALRPREKLLIVVNKMDLVGWSENVFEDVLRNFVAVDIQTQHAFVPVSALKDGNVLSSSPEHQWVSNASSSGSEAGKVSGQALIHQLE</sequence>
<evidence type="ECO:0000313" key="1">
    <source>
        <dbReference type="EMBL" id="KAK4077224.1"/>
    </source>
</evidence>
<keyword evidence="2" id="KW-1185">Reference proteome</keyword>
<name>A0ABR0BGW6_PURLI</name>
<reference evidence="1 2" key="1">
    <citation type="journal article" date="2024" name="Microbiol. Resour. Announc.">
        <title>Genome annotations for the ascomycete fungi Trichoderma harzianum, Trichoderma aggressivum, and Purpureocillium lilacinum.</title>
        <authorList>
            <person name="Beijen E.P.W."/>
            <person name="Ohm R.A."/>
        </authorList>
    </citation>
    <scope>NUCLEOTIDE SEQUENCE [LARGE SCALE GENOMIC DNA]</scope>
    <source>
        <strain evidence="1 2">CBS 150709</strain>
    </source>
</reference>
<comment type="caution">
    <text evidence="1">The sequence shown here is derived from an EMBL/GenBank/DDBJ whole genome shotgun (WGS) entry which is preliminary data.</text>
</comment>
<protein>
    <submittedName>
        <fullName evidence="1">Uncharacterized protein</fullName>
    </submittedName>
</protein>
<dbReference type="InterPro" id="IPR027417">
    <property type="entry name" value="P-loop_NTPase"/>
</dbReference>
<dbReference type="EMBL" id="JAWRVI010000104">
    <property type="protein sequence ID" value="KAK4077224.1"/>
    <property type="molecule type" value="Genomic_DNA"/>
</dbReference>
<proteinExistence type="predicted"/>
<dbReference type="Proteomes" id="UP001287286">
    <property type="component" value="Unassembled WGS sequence"/>
</dbReference>
<dbReference type="Gene3D" id="3.40.50.300">
    <property type="entry name" value="P-loop containing nucleotide triphosphate hydrolases"/>
    <property type="match status" value="1"/>
</dbReference>
<evidence type="ECO:0000313" key="2">
    <source>
        <dbReference type="Proteomes" id="UP001287286"/>
    </source>
</evidence>
<gene>
    <name evidence="1" type="ORF">Purlil1_12438</name>
</gene>